<protein>
    <recommendedName>
        <fullName evidence="3">U1-type domain-containing protein</fullName>
    </recommendedName>
</protein>
<dbReference type="PhylomeDB" id="T1IU50"/>
<keyword evidence="2" id="KW-1185">Reference proteome</keyword>
<evidence type="ECO:0000313" key="1">
    <source>
        <dbReference type="EnsemblMetazoa" id="SMAR004668-PA"/>
    </source>
</evidence>
<dbReference type="EnsemblMetazoa" id="SMAR004668-RA">
    <property type="protein sequence ID" value="SMAR004668-PA"/>
    <property type="gene ID" value="SMAR004668"/>
</dbReference>
<dbReference type="STRING" id="126957.T1IU50"/>
<dbReference type="PANTHER" id="PTHR31198">
    <property type="entry name" value="COILED-COIL DOMAIN-CONTAINING PROTEIN 84"/>
    <property type="match status" value="1"/>
</dbReference>
<accession>T1IU50</accession>
<evidence type="ECO:0000313" key="2">
    <source>
        <dbReference type="Proteomes" id="UP000014500"/>
    </source>
</evidence>
<proteinExistence type="predicted"/>
<dbReference type="eggNOG" id="ENOG502QS8B">
    <property type="taxonomic scope" value="Eukaryota"/>
</dbReference>
<dbReference type="HOGENOM" id="CLU_041370_1_0_1"/>
<sequence>MASKSASEFNYCKICCTNYTEGKRHVYSKKHKNTGNRIINKFITRISDGLKLLENPLVDDDFRDSGRRFWCYACEIDVNVHQKSETVLLHYAGMVNHLGSLSHLWKLKSFFRLNGLDRTLLPQCYVTQEKLSGFMSASSKQKNQILQPSTSNCQLPPWLQDDAVVIGPTKQDFETHLASKKPKLPENRVGADYDRSTPVSSDWLPEFGRVWTHGRRLQSKQEFNRKWKKKER</sequence>
<dbReference type="PANTHER" id="PTHR31198:SF1">
    <property type="entry name" value="CENTROSOMAL AT-AC SPLICING FACTOR"/>
    <property type="match status" value="1"/>
</dbReference>
<evidence type="ECO:0008006" key="3">
    <source>
        <dbReference type="Google" id="ProtNLM"/>
    </source>
</evidence>
<reference evidence="1" key="2">
    <citation type="submission" date="2015-02" db="UniProtKB">
        <authorList>
            <consortium name="EnsemblMetazoa"/>
        </authorList>
    </citation>
    <scope>IDENTIFICATION</scope>
</reference>
<dbReference type="Proteomes" id="UP000014500">
    <property type="component" value="Unassembled WGS sequence"/>
</dbReference>
<dbReference type="Pfam" id="PF14968">
    <property type="entry name" value="CCDC84"/>
    <property type="match status" value="2"/>
</dbReference>
<organism evidence="1 2">
    <name type="scientific">Strigamia maritima</name>
    <name type="common">European centipede</name>
    <name type="synonym">Geophilus maritimus</name>
    <dbReference type="NCBI Taxonomy" id="126957"/>
    <lineage>
        <taxon>Eukaryota</taxon>
        <taxon>Metazoa</taxon>
        <taxon>Ecdysozoa</taxon>
        <taxon>Arthropoda</taxon>
        <taxon>Myriapoda</taxon>
        <taxon>Chilopoda</taxon>
        <taxon>Pleurostigmophora</taxon>
        <taxon>Geophilomorpha</taxon>
        <taxon>Linotaeniidae</taxon>
        <taxon>Strigamia</taxon>
    </lineage>
</organism>
<reference evidence="2" key="1">
    <citation type="submission" date="2011-05" db="EMBL/GenBank/DDBJ databases">
        <authorList>
            <person name="Richards S.R."/>
            <person name="Qu J."/>
            <person name="Jiang H."/>
            <person name="Jhangiani S.N."/>
            <person name="Agravi P."/>
            <person name="Goodspeed R."/>
            <person name="Gross S."/>
            <person name="Mandapat C."/>
            <person name="Jackson L."/>
            <person name="Mathew T."/>
            <person name="Pu L."/>
            <person name="Thornton R."/>
            <person name="Saada N."/>
            <person name="Wilczek-Boney K.B."/>
            <person name="Lee S."/>
            <person name="Kovar C."/>
            <person name="Wu Y."/>
            <person name="Scherer S.E."/>
            <person name="Worley K.C."/>
            <person name="Muzny D.M."/>
            <person name="Gibbs R."/>
        </authorList>
    </citation>
    <scope>NUCLEOTIDE SEQUENCE</scope>
    <source>
        <strain evidence="2">Brora</strain>
    </source>
</reference>
<name>T1IU50_STRMM</name>
<dbReference type="InterPro" id="IPR028015">
    <property type="entry name" value="CCDC84-like"/>
</dbReference>
<dbReference type="EMBL" id="JH431520">
    <property type="status" value="NOT_ANNOTATED_CDS"/>
    <property type="molecule type" value="Genomic_DNA"/>
</dbReference>
<dbReference type="AlphaFoldDB" id="T1IU50"/>